<feature type="transmembrane region" description="Helical" evidence="1">
    <location>
        <begin position="198"/>
        <end position="222"/>
    </location>
</feature>
<protein>
    <submittedName>
        <fullName evidence="2">Uncharacterized protein</fullName>
    </submittedName>
</protein>
<keyword evidence="1" id="KW-0812">Transmembrane</keyword>
<dbReference type="AlphaFoldDB" id="A0A7S4F348"/>
<evidence type="ECO:0000256" key="1">
    <source>
        <dbReference type="SAM" id="Phobius"/>
    </source>
</evidence>
<evidence type="ECO:0000313" key="2">
    <source>
        <dbReference type="EMBL" id="CAE0770159.1"/>
    </source>
</evidence>
<keyword evidence="1" id="KW-1133">Transmembrane helix</keyword>
<name>A0A7S4F348_CHRCT</name>
<gene>
    <name evidence="2" type="ORF">PCAR00345_LOCUS22771</name>
</gene>
<organism evidence="2">
    <name type="scientific">Chrysotila carterae</name>
    <name type="common">Marine alga</name>
    <name type="synonym">Syracosphaera carterae</name>
    <dbReference type="NCBI Taxonomy" id="13221"/>
    <lineage>
        <taxon>Eukaryota</taxon>
        <taxon>Haptista</taxon>
        <taxon>Haptophyta</taxon>
        <taxon>Prymnesiophyceae</taxon>
        <taxon>Isochrysidales</taxon>
        <taxon>Isochrysidaceae</taxon>
        <taxon>Chrysotila</taxon>
    </lineage>
</organism>
<feature type="transmembrane region" description="Helical" evidence="1">
    <location>
        <begin position="72"/>
        <end position="94"/>
    </location>
</feature>
<feature type="transmembrane region" description="Helical" evidence="1">
    <location>
        <begin position="48"/>
        <end position="66"/>
    </location>
</feature>
<dbReference type="EMBL" id="HBIZ01035753">
    <property type="protein sequence ID" value="CAE0770159.1"/>
    <property type="molecule type" value="Transcribed_RNA"/>
</dbReference>
<accession>A0A7S4F348</accession>
<feature type="transmembrane region" description="Helical" evidence="1">
    <location>
        <begin position="141"/>
        <end position="160"/>
    </location>
</feature>
<proteinExistence type="predicted"/>
<reference evidence="2" key="1">
    <citation type="submission" date="2021-01" db="EMBL/GenBank/DDBJ databases">
        <authorList>
            <person name="Corre E."/>
            <person name="Pelletier E."/>
            <person name="Niang G."/>
            <person name="Scheremetjew M."/>
            <person name="Finn R."/>
            <person name="Kale V."/>
            <person name="Holt S."/>
            <person name="Cochrane G."/>
            <person name="Meng A."/>
            <person name="Brown T."/>
            <person name="Cohen L."/>
        </authorList>
    </citation>
    <scope>NUCLEOTIDE SEQUENCE</scope>
    <source>
        <strain evidence="2">CCMP645</strain>
    </source>
</reference>
<sequence length="328" mass="35416">MDASDFLITRVSACAKVLGECTSAVLYTLIGLTETAGSKPLFGRMLTSSWTTLLVSMFLAVSIWVSGLPFRLLGLVLPFNFAISLSSMCVLYLTQQLLPGLSGRMFFLSLRHTAPKMAEDLEAKPVIRSLGMQLVGVGQQLLLALVALLVIVPLSLVAGLPVLPLAILFSPIMVVTLAVFSVGVAFCFGVARTRFVRALISLLQLVAQSLPLGVGVVFLWLLGGLNLATLEVVCKELAYIYALAVTQSQQMLTQLSIRCTAQEWDTWCSARRRGLLGMGLLPALLLRFCHPLLSVALVECWQAAAAFVYAKLLAGNHKAGHVQNEHTE</sequence>
<feature type="transmembrane region" description="Helical" evidence="1">
    <location>
        <begin position="166"/>
        <end position="191"/>
    </location>
</feature>
<keyword evidence="1" id="KW-0472">Membrane</keyword>